<dbReference type="GO" id="GO:0003700">
    <property type="term" value="F:DNA-binding transcription factor activity"/>
    <property type="evidence" value="ECO:0007669"/>
    <property type="project" value="InterPro"/>
</dbReference>
<name>A0AAV0N7D5_9ROSI</name>
<dbReference type="InterPro" id="IPR033896">
    <property type="entry name" value="MEF2-like_N"/>
</dbReference>
<proteinExistence type="predicted"/>
<evidence type="ECO:0000259" key="6">
    <source>
        <dbReference type="PROSITE" id="PS50066"/>
    </source>
</evidence>
<dbReference type="CDD" id="cd00265">
    <property type="entry name" value="MADS_MEF2_like"/>
    <property type="match status" value="1"/>
</dbReference>
<dbReference type="SMART" id="SM00432">
    <property type="entry name" value="MADS"/>
    <property type="match status" value="1"/>
</dbReference>
<dbReference type="InterPro" id="IPR036879">
    <property type="entry name" value="TF_MADSbox_sf"/>
</dbReference>
<dbReference type="SUPFAM" id="SSF55455">
    <property type="entry name" value="SRF-like"/>
    <property type="match status" value="1"/>
</dbReference>
<dbReference type="Pfam" id="PF00319">
    <property type="entry name" value="SRF-TF"/>
    <property type="match status" value="1"/>
</dbReference>
<dbReference type="GO" id="GO:0045944">
    <property type="term" value="P:positive regulation of transcription by RNA polymerase II"/>
    <property type="evidence" value="ECO:0007669"/>
    <property type="project" value="InterPro"/>
</dbReference>
<keyword evidence="2" id="KW-0805">Transcription regulation</keyword>
<dbReference type="InterPro" id="IPR050142">
    <property type="entry name" value="MADS-box/MEF2_TF"/>
</dbReference>
<dbReference type="PROSITE" id="PS50066">
    <property type="entry name" value="MADS_BOX_2"/>
    <property type="match status" value="1"/>
</dbReference>
<dbReference type="PRINTS" id="PR00404">
    <property type="entry name" value="MADSDOMAIN"/>
</dbReference>
<dbReference type="PROSITE" id="PS00350">
    <property type="entry name" value="MADS_BOX_1"/>
    <property type="match status" value="1"/>
</dbReference>
<dbReference type="EMBL" id="CAMGYJ010000008">
    <property type="protein sequence ID" value="CAI0454480.1"/>
    <property type="molecule type" value="Genomic_DNA"/>
</dbReference>
<feature type="domain" description="MADS-box" evidence="6">
    <location>
        <begin position="1"/>
        <end position="61"/>
    </location>
</feature>
<dbReference type="AlphaFoldDB" id="A0AAV0N7D5"/>
<keyword evidence="5" id="KW-0539">Nucleus</keyword>
<evidence type="ECO:0000256" key="2">
    <source>
        <dbReference type="ARBA" id="ARBA00023015"/>
    </source>
</evidence>
<reference evidence="8" key="1">
    <citation type="submission" date="2022-08" db="EMBL/GenBank/DDBJ databases">
        <authorList>
            <person name="Gutierrez-Valencia J."/>
        </authorList>
    </citation>
    <scope>NUCLEOTIDE SEQUENCE</scope>
</reference>
<evidence type="ECO:0000256" key="1">
    <source>
        <dbReference type="ARBA" id="ARBA00004123"/>
    </source>
</evidence>
<evidence type="ECO:0000256" key="3">
    <source>
        <dbReference type="ARBA" id="ARBA00023125"/>
    </source>
</evidence>
<evidence type="ECO:0000259" key="7">
    <source>
        <dbReference type="PROSITE" id="PS51297"/>
    </source>
</evidence>
<gene>
    <name evidence="8" type="ORF">LITE_LOCUS31975</name>
</gene>
<feature type="domain" description="K-box" evidence="7">
    <location>
        <begin position="87"/>
        <end position="177"/>
    </location>
</feature>
<protein>
    <submittedName>
        <fullName evidence="8">Uncharacterized protein</fullName>
    </submittedName>
</protein>
<comment type="caution">
    <text evidence="8">The sequence shown here is derived from an EMBL/GenBank/DDBJ whole genome shotgun (WGS) entry which is preliminary data.</text>
</comment>
<dbReference type="FunFam" id="3.40.1810.10:FF:000004">
    <property type="entry name" value="MADS-box transcription factor 1"/>
    <property type="match status" value="1"/>
</dbReference>
<dbReference type="InterPro" id="IPR002100">
    <property type="entry name" value="TF_MADSbox"/>
</dbReference>
<organism evidence="8 9">
    <name type="scientific">Linum tenue</name>
    <dbReference type="NCBI Taxonomy" id="586396"/>
    <lineage>
        <taxon>Eukaryota</taxon>
        <taxon>Viridiplantae</taxon>
        <taxon>Streptophyta</taxon>
        <taxon>Embryophyta</taxon>
        <taxon>Tracheophyta</taxon>
        <taxon>Spermatophyta</taxon>
        <taxon>Magnoliopsida</taxon>
        <taxon>eudicotyledons</taxon>
        <taxon>Gunneridae</taxon>
        <taxon>Pentapetalae</taxon>
        <taxon>rosids</taxon>
        <taxon>fabids</taxon>
        <taxon>Malpighiales</taxon>
        <taxon>Linaceae</taxon>
        <taxon>Linum</taxon>
    </lineage>
</organism>
<comment type="subcellular location">
    <subcellularLocation>
        <location evidence="1">Nucleus</location>
    </subcellularLocation>
</comment>
<evidence type="ECO:0000256" key="4">
    <source>
        <dbReference type="ARBA" id="ARBA00023163"/>
    </source>
</evidence>
<keyword evidence="3" id="KW-0238">DNA-binding</keyword>
<dbReference type="Pfam" id="PF01486">
    <property type="entry name" value="K-box"/>
    <property type="match status" value="1"/>
</dbReference>
<sequence>MGRGRVELKRIENKINRQVTFAKRRNGLLKKAYELSVLCDAEVALIIFSNRGKLYEFCSTNNMLKALERYQKCSYGAVEVNKPAKELESNYREYLKLKGRYEGLQRTQRNLLGEDLGPLNTKELEQLERQLEGSLKQVRSTKTQFMLDQLSDLQNKEQLLLESNRALAIKLDEICSRNSMRPSWEGEDHNMSYGDQHHNPHAQSQGFFQHLDCNPTLQIGYSSFQRYSPVVTDQMTATTHAQQQQHQQQQVNGFVPGWML</sequence>
<dbReference type="GO" id="GO:0046983">
    <property type="term" value="F:protein dimerization activity"/>
    <property type="evidence" value="ECO:0007669"/>
    <property type="project" value="InterPro"/>
</dbReference>
<dbReference type="InterPro" id="IPR002487">
    <property type="entry name" value="TF_Kbox"/>
</dbReference>
<dbReference type="Proteomes" id="UP001154282">
    <property type="component" value="Unassembled WGS sequence"/>
</dbReference>
<dbReference type="PROSITE" id="PS51297">
    <property type="entry name" value="K_BOX"/>
    <property type="match status" value="1"/>
</dbReference>
<dbReference type="PANTHER" id="PTHR48019">
    <property type="entry name" value="SERUM RESPONSE FACTOR HOMOLOG"/>
    <property type="match status" value="1"/>
</dbReference>
<evidence type="ECO:0000313" key="8">
    <source>
        <dbReference type="EMBL" id="CAI0454480.1"/>
    </source>
</evidence>
<keyword evidence="9" id="KW-1185">Reference proteome</keyword>
<keyword evidence="4" id="KW-0804">Transcription</keyword>
<accession>A0AAV0N7D5</accession>
<dbReference type="Gene3D" id="3.40.1810.10">
    <property type="entry name" value="Transcription factor, MADS-box"/>
    <property type="match status" value="1"/>
</dbReference>
<evidence type="ECO:0000256" key="5">
    <source>
        <dbReference type="ARBA" id="ARBA00023242"/>
    </source>
</evidence>
<dbReference type="GO" id="GO:0048440">
    <property type="term" value="P:carpel development"/>
    <property type="evidence" value="ECO:0007669"/>
    <property type="project" value="UniProtKB-ARBA"/>
</dbReference>
<dbReference type="GO" id="GO:0005634">
    <property type="term" value="C:nucleus"/>
    <property type="evidence" value="ECO:0007669"/>
    <property type="project" value="UniProtKB-SubCell"/>
</dbReference>
<evidence type="ECO:0000313" key="9">
    <source>
        <dbReference type="Proteomes" id="UP001154282"/>
    </source>
</evidence>
<dbReference type="GO" id="GO:0000977">
    <property type="term" value="F:RNA polymerase II transcription regulatory region sequence-specific DNA binding"/>
    <property type="evidence" value="ECO:0007669"/>
    <property type="project" value="InterPro"/>
</dbReference>